<dbReference type="SUPFAM" id="SSF51905">
    <property type="entry name" value="FAD/NAD(P)-binding domain"/>
    <property type="match status" value="1"/>
</dbReference>
<comment type="subunit">
    <text evidence="7">Homodimer.</text>
</comment>
<evidence type="ECO:0000256" key="4">
    <source>
        <dbReference type="ARBA" id="ARBA00023002"/>
    </source>
</evidence>
<evidence type="ECO:0000256" key="2">
    <source>
        <dbReference type="ARBA" id="ARBA00022630"/>
    </source>
</evidence>
<keyword evidence="4 7" id="KW-0560">Oxidoreductase</keyword>
<keyword evidence="6 7" id="KW-0676">Redox-active center</keyword>
<evidence type="ECO:0000256" key="8">
    <source>
        <dbReference type="RuleBase" id="RU003881"/>
    </source>
</evidence>
<dbReference type="InterPro" id="IPR005982">
    <property type="entry name" value="Thioredox_Rdtase"/>
</dbReference>
<dbReference type="GO" id="GO:0005737">
    <property type="term" value="C:cytoplasm"/>
    <property type="evidence" value="ECO:0007669"/>
    <property type="project" value="InterPro"/>
</dbReference>
<dbReference type="Gene3D" id="3.50.50.60">
    <property type="entry name" value="FAD/NAD(P)-binding domain"/>
    <property type="match status" value="2"/>
</dbReference>
<evidence type="ECO:0000313" key="11">
    <source>
        <dbReference type="Proteomes" id="UP001344447"/>
    </source>
</evidence>
<protein>
    <recommendedName>
        <fullName evidence="7">Thioredoxin reductase</fullName>
        <ecNumber evidence="7">1.8.1.9</ecNumber>
    </recommendedName>
</protein>
<sequence>MFQRKLINNLLSSKSLFYKTTQYTITNNIFIRNMSTDKIEKVVIIGSGPAGHTAGIYAGRARLEPLMFEGFMAAGVAAGGQLTTTTEIENFPGFPTDISGTELMDKMREQNIKCGTTIETKTISKIDLQQRPFTIYVEDEEDKPIKAQSIIIATGATAKRMGVPGETQFWSKGVSACAVCDGALPIYRNKHLVVVGGGDTAAEEATFLTHFASKVTLLVRRNAMRASKAMQQKVFTNPKIEVLWDTILVEIKGDTGVTSVGIQNVKNNITSDLPAQGLFYAIGHTPNSAFLDGQIKTDETGYIITQPGTTKTNVEGVFACGDVQDKVYRQAITAAGNGCMAALDCERFLSSL</sequence>
<dbReference type="InterPro" id="IPR008255">
    <property type="entry name" value="Pyr_nucl-diS_OxRdtase_2_AS"/>
</dbReference>
<dbReference type="EC" id="1.8.1.9" evidence="7"/>
<organism evidence="10 11">
    <name type="scientific">Dictyostelium firmibasis</name>
    <dbReference type="NCBI Taxonomy" id="79012"/>
    <lineage>
        <taxon>Eukaryota</taxon>
        <taxon>Amoebozoa</taxon>
        <taxon>Evosea</taxon>
        <taxon>Eumycetozoa</taxon>
        <taxon>Dictyostelia</taxon>
        <taxon>Dictyosteliales</taxon>
        <taxon>Dictyosteliaceae</taxon>
        <taxon>Dictyostelium</taxon>
    </lineage>
</organism>
<dbReference type="Proteomes" id="UP001344447">
    <property type="component" value="Unassembled WGS sequence"/>
</dbReference>
<accession>A0AAN7U7R4</accession>
<comment type="cofactor">
    <cofactor evidence="8">
        <name>FAD</name>
        <dbReference type="ChEBI" id="CHEBI:57692"/>
    </cofactor>
    <text evidence="8">Binds 1 FAD per subunit.</text>
</comment>
<dbReference type="AlphaFoldDB" id="A0AAN7U7R4"/>
<name>A0AAN7U7R4_9MYCE</name>
<evidence type="ECO:0000259" key="9">
    <source>
        <dbReference type="Pfam" id="PF07992"/>
    </source>
</evidence>
<feature type="domain" description="FAD/NAD(P)-binding" evidence="9">
    <location>
        <begin position="41"/>
        <end position="338"/>
    </location>
</feature>
<dbReference type="NCBIfam" id="TIGR01292">
    <property type="entry name" value="TRX_reduct"/>
    <property type="match status" value="1"/>
</dbReference>
<dbReference type="InterPro" id="IPR023753">
    <property type="entry name" value="FAD/NAD-binding_dom"/>
</dbReference>
<keyword evidence="5" id="KW-1015">Disulfide bond</keyword>
<gene>
    <name evidence="10" type="ORF">RB653_005715</name>
</gene>
<dbReference type="PRINTS" id="PR00469">
    <property type="entry name" value="PNDRDTASEII"/>
</dbReference>
<dbReference type="Pfam" id="PF07992">
    <property type="entry name" value="Pyr_redox_2"/>
    <property type="match status" value="1"/>
</dbReference>
<evidence type="ECO:0000256" key="5">
    <source>
        <dbReference type="ARBA" id="ARBA00023157"/>
    </source>
</evidence>
<dbReference type="GO" id="GO:0004791">
    <property type="term" value="F:thioredoxin-disulfide reductase (NADPH) activity"/>
    <property type="evidence" value="ECO:0007669"/>
    <property type="project" value="UniProtKB-UniRule"/>
</dbReference>
<keyword evidence="8" id="KW-0521">NADP</keyword>
<dbReference type="PANTHER" id="PTHR48105">
    <property type="entry name" value="THIOREDOXIN REDUCTASE 1-RELATED-RELATED"/>
    <property type="match status" value="1"/>
</dbReference>
<proteinExistence type="inferred from homology"/>
<evidence type="ECO:0000256" key="7">
    <source>
        <dbReference type="RuleBase" id="RU003880"/>
    </source>
</evidence>
<keyword evidence="3 7" id="KW-0274">FAD</keyword>
<comment type="catalytic activity">
    <reaction evidence="7">
        <text>[thioredoxin]-dithiol + NADP(+) = [thioredoxin]-disulfide + NADPH + H(+)</text>
        <dbReference type="Rhea" id="RHEA:20345"/>
        <dbReference type="Rhea" id="RHEA-COMP:10698"/>
        <dbReference type="Rhea" id="RHEA-COMP:10700"/>
        <dbReference type="ChEBI" id="CHEBI:15378"/>
        <dbReference type="ChEBI" id="CHEBI:29950"/>
        <dbReference type="ChEBI" id="CHEBI:50058"/>
        <dbReference type="ChEBI" id="CHEBI:57783"/>
        <dbReference type="ChEBI" id="CHEBI:58349"/>
        <dbReference type="EC" id="1.8.1.9"/>
    </reaction>
</comment>
<dbReference type="PROSITE" id="PS00573">
    <property type="entry name" value="PYRIDINE_REDOX_2"/>
    <property type="match status" value="1"/>
</dbReference>
<evidence type="ECO:0000256" key="3">
    <source>
        <dbReference type="ARBA" id="ARBA00022827"/>
    </source>
</evidence>
<keyword evidence="11" id="KW-1185">Reference proteome</keyword>
<keyword evidence="2 7" id="KW-0285">Flavoprotein</keyword>
<dbReference type="InterPro" id="IPR036188">
    <property type="entry name" value="FAD/NAD-bd_sf"/>
</dbReference>
<dbReference type="InterPro" id="IPR050097">
    <property type="entry name" value="Ferredoxin-NADP_redctase_2"/>
</dbReference>
<comment type="caution">
    <text evidence="10">The sequence shown here is derived from an EMBL/GenBank/DDBJ whole genome shotgun (WGS) entry which is preliminary data.</text>
</comment>
<evidence type="ECO:0000256" key="1">
    <source>
        <dbReference type="ARBA" id="ARBA00009333"/>
    </source>
</evidence>
<reference evidence="10 11" key="1">
    <citation type="submission" date="2023-11" db="EMBL/GenBank/DDBJ databases">
        <title>Dfirmibasis_genome.</title>
        <authorList>
            <person name="Edelbroek B."/>
            <person name="Kjellin J."/>
            <person name="Jerlstrom-Hultqvist J."/>
            <person name="Soderbom F."/>
        </authorList>
    </citation>
    <scope>NUCLEOTIDE SEQUENCE [LARGE SCALE GENOMIC DNA]</scope>
    <source>
        <strain evidence="10 11">TNS-C-14</strain>
    </source>
</reference>
<evidence type="ECO:0000313" key="10">
    <source>
        <dbReference type="EMBL" id="KAK5584108.1"/>
    </source>
</evidence>
<comment type="similarity">
    <text evidence="1 7">Belongs to the class-II pyridine nucleotide-disulfide oxidoreductase family.</text>
</comment>
<dbReference type="GO" id="GO:0019430">
    <property type="term" value="P:removal of superoxide radicals"/>
    <property type="evidence" value="ECO:0007669"/>
    <property type="project" value="UniProtKB-UniRule"/>
</dbReference>
<dbReference type="EMBL" id="JAVFKY010000001">
    <property type="protein sequence ID" value="KAK5584108.1"/>
    <property type="molecule type" value="Genomic_DNA"/>
</dbReference>
<evidence type="ECO:0000256" key="6">
    <source>
        <dbReference type="ARBA" id="ARBA00023284"/>
    </source>
</evidence>
<dbReference type="PRINTS" id="PR00368">
    <property type="entry name" value="FADPNR"/>
</dbReference>